<name>A0A3R8JT16_9FIRM</name>
<comment type="caution">
    <text evidence="1">The sequence shown here is derived from an EMBL/GenBank/DDBJ whole genome shotgun (WGS) entry which is preliminary data.</text>
</comment>
<dbReference type="EMBL" id="RHJS01000002">
    <property type="protein sequence ID" value="RRK34313.1"/>
    <property type="molecule type" value="Genomic_DNA"/>
</dbReference>
<dbReference type="AlphaFoldDB" id="A0A3R8JT16"/>
<evidence type="ECO:0000313" key="2">
    <source>
        <dbReference type="Proteomes" id="UP000274920"/>
    </source>
</evidence>
<sequence length="66" mass="8007">MIYKMHKNVKNCRMHKKRSFQLIHTQIIQKRGKTKKFKKLSTLSTLRNPFFVNYFGIKKNECFGEL</sequence>
<organism evidence="1 2">
    <name type="scientific">Schaedlerella arabinosiphila</name>
    <dbReference type="NCBI Taxonomy" id="2044587"/>
    <lineage>
        <taxon>Bacteria</taxon>
        <taxon>Bacillati</taxon>
        <taxon>Bacillota</taxon>
        <taxon>Clostridia</taxon>
        <taxon>Lachnospirales</taxon>
        <taxon>Lachnospiraceae</taxon>
        <taxon>Schaedlerella</taxon>
    </lineage>
</organism>
<gene>
    <name evidence="1" type="ORF">EBB54_25500</name>
</gene>
<reference evidence="1" key="1">
    <citation type="submission" date="2018-10" db="EMBL/GenBank/DDBJ databases">
        <title>Schaedlerella arabinophila gen. nov. sp. nov., isolated from the mouse intestinal tract and comparative analysis with the genome of the closely related altered Schaedler flora strain ASF502.</title>
        <authorList>
            <person name="Miyake S."/>
            <person name="Soh M."/>
            <person name="Seedorf H."/>
        </authorList>
    </citation>
    <scope>NUCLEOTIDE SEQUENCE [LARGE SCALE GENOMIC DNA]</scope>
    <source>
        <strain evidence="1">DSM 106076</strain>
    </source>
</reference>
<protein>
    <submittedName>
        <fullName evidence="1">Uncharacterized protein</fullName>
    </submittedName>
</protein>
<accession>A0A3R8JT16</accession>
<evidence type="ECO:0000313" key="1">
    <source>
        <dbReference type="EMBL" id="RRK34313.1"/>
    </source>
</evidence>
<dbReference type="Proteomes" id="UP000274920">
    <property type="component" value="Unassembled WGS sequence"/>
</dbReference>
<keyword evidence="2" id="KW-1185">Reference proteome</keyword>
<proteinExistence type="predicted"/>